<dbReference type="RefSeq" id="WP_264486820.1">
    <property type="nucleotide sequence ID" value="NZ_JAPDDT010000003.1"/>
</dbReference>
<proteinExistence type="predicted"/>
<dbReference type="Proteomes" id="UP001320876">
    <property type="component" value="Unassembled WGS sequence"/>
</dbReference>
<gene>
    <name evidence="1" type="ORF">OKA05_09120</name>
</gene>
<protein>
    <recommendedName>
        <fullName evidence="3">SMI1/KNR4 family protein</fullName>
    </recommendedName>
</protein>
<comment type="caution">
    <text evidence="1">The sequence shown here is derived from an EMBL/GenBank/DDBJ whole genome shotgun (WGS) entry which is preliminary data.</text>
</comment>
<evidence type="ECO:0000313" key="1">
    <source>
        <dbReference type="EMBL" id="MCW1922712.1"/>
    </source>
</evidence>
<name>A0ABT3GGG5_9BACT</name>
<evidence type="ECO:0000313" key="2">
    <source>
        <dbReference type="Proteomes" id="UP001320876"/>
    </source>
</evidence>
<keyword evidence="2" id="KW-1185">Reference proteome</keyword>
<accession>A0ABT3GGG5</accession>
<dbReference type="EMBL" id="JAPDDT010000003">
    <property type="protein sequence ID" value="MCW1922712.1"/>
    <property type="molecule type" value="Genomic_DNA"/>
</dbReference>
<organism evidence="1 2">
    <name type="scientific">Luteolibacter arcticus</name>
    <dbReference type="NCBI Taxonomy" id="1581411"/>
    <lineage>
        <taxon>Bacteria</taxon>
        <taxon>Pseudomonadati</taxon>
        <taxon>Verrucomicrobiota</taxon>
        <taxon>Verrucomicrobiia</taxon>
        <taxon>Verrucomicrobiales</taxon>
        <taxon>Verrucomicrobiaceae</taxon>
        <taxon>Luteolibacter</taxon>
    </lineage>
</organism>
<evidence type="ECO:0008006" key="3">
    <source>
        <dbReference type="Google" id="ProtNLM"/>
    </source>
</evidence>
<sequence>MSSLIGEPLFPVGWTNYFEDGGLGVLMDESGQLYVDGATGYDSPRDYRVDLMATDINDFLTRLFAKGCMGRSNRGTMASQI</sequence>
<reference evidence="1 2" key="1">
    <citation type="submission" date="2022-10" db="EMBL/GenBank/DDBJ databases">
        <title>Luteolibacter arcticus strain CCTCC AB 2014275, whole genome shotgun sequencing project.</title>
        <authorList>
            <person name="Zhao G."/>
            <person name="Shen L."/>
        </authorList>
    </citation>
    <scope>NUCLEOTIDE SEQUENCE [LARGE SCALE GENOMIC DNA]</scope>
    <source>
        <strain evidence="1 2">CCTCC AB 2014275</strain>
    </source>
</reference>